<keyword evidence="2" id="KW-1185">Reference proteome</keyword>
<dbReference type="Proteomes" id="UP001497472">
    <property type="component" value="Unassembled WGS sequence"/>
</dbReference>
<proteinExistence type="predicted"/>
<comment type="caution">
    <text evidence="1">The sequence shown here is derived from an EMBL/GenBank/DDBJ whole genome shotgun (WGS) entry which is preliminary data.</text>
</comment>
<dbReference type="EMBL" id="CAVLEF010000011">
    <property type="protein sequence ID" value="CAK1549037.1"/>
    <property type="molecule type" value="Genomic_DNA"/>
</dbReference>
<dbReference type="AlphaFoldDB" id="A0AAV1JI13"/>
<protein>
    <submittedName>
        <fullName evidence="1">Uncharacterized protein</fullName>
    </submittedName>
</protein>
<sequence length="111" mass="12613">MANTGNSSAVFFLGTRAHYQVLDQPETYDPESGNTSTETLYQNTSVEELWNREVQDCDSPNCNQPSWCYETDVNVNFENDIGVKKRFNRQSNEALLCDNLQPAVLNGNQDR</sequence>
<accession>A0AAV1JI13</accession>
<evidence type="ECO:0000313" key="1">
    <source>
        <dbReference type="EMBL" id="CAK1549037.1"/>
    </source>
</evidence>
<name>A0AAV1JI13_9NEOP</name>
<organism evidence="1 2">
    <name type="scientific">Leptosia nina</name>
    <dbReference type="NCBI Taxonomy" id="320188"/>
    <lineage>
        <taxon>Eukaryota</taxon>
        <taxon>Metazoa</taxon>
        <taxon>Ecdysozoa</taxon>
        <taxon>Arthropoda</taxon>
        <taxon>Hexapoda</taxon>
        <taxon>Insecta</taxon>
        <taxon>Pterygota</taxon>
        <taxon>Neoptera</taxon>
        <taxon>Endopterygota</taxon>
        <taxon>Lepidoptera</taxon>
        <taxon>Glossata</taxon>
        <taxon>Ditrysia</taxon>
        <taxon>Papilionoidea</taxon>
        <taxon>Pieridae</taxon>
        <taxon>Pierinae</taxon>
        <taxon>Leptosia</taxon>
    </lineage>
</organism>
<gene>
    <name evidence="1" type="ORF">LNINA_LOCUS8375</name>
</gene>
<reference evidence="1 2" key="1">
    <citation type="submission" date="2023-11" db="EMBL/GenBank/DDBJ databases">
        <authorList>
            <person name="Okamura Y."/>
        </authorList>
    </citation>
    <scope>NUCLEOTIDE SEQUENCE [LARGE SCALE GENOMIC DNA]</scope>
</reference>
<evidence type="ECO:0000313" key="2">
    <source>
        <dbReference type="Proteomes" id="UP001497472"/>
    </source>
</evidence>